<dbReference type="InterPro" id="IPR044912">
    <property type="entry name" value="Egfr_JX_dom"/>
</dbReference>
<name>A0ABR3F3S3_9AGAR</name>
<feature type="compositionally biased region" description="Low complexity" evidence="12">
    <location>
        <begin position="241"/>
        <end position="261"/>
    </location>
</feature>
<dbReference type="EMBL" id="JBAHYK010001054">
    <property type="protein sequence ID" value="KAL0569778.1"/>
    <property type="molecule type" value="Genomic_DNA"/>
</dbReference>
<keyword evidence="7 13" id="KW-1133">Transmembrane helix</keyword>
<keyword evidence="10" id="KW-1015">Disulfide bond</keyword>
<evidence type="ECO:0000256" key="14">
    <source>
        <dbReference type="SAM" id="SignalP"/>
    </source>
</evidence>
<feature type="signal peptide" evidence="14">
    <location>
        <begin position="1"/>
        <end position="22"/>
    </location>
</feature>
<feature type="chain" id="PRO_5047207939" description="receptor protein-tyrosine kinase" evidence="14">
    <location>
        <begin position="23"/>
        <end position="433"/>
    </location>
</feature>
<keyword evidence="4 13" id="KW-0812">Transmembrane</keyword>
<dbReference type="Gene3D" id="6.10.250.2930">
    <property type="match status" value="1"/>
</dbReference>
<evidence type="ECO:0000313" key="16">
    <source>
        <dbReference type="Proteomes" id="UP001465976"/>
    </source>
</evidence>
<reference evidence="15 16" key="1">
    <citation type="submission" date="2024-02" db="EMBL/GenBank/DDBJ databases">
        <title>A draft genome for the cacao thread blight pathogen Marasmius crinis-equi.</title>
        <authorList>
            <person name="Cohen S.P."/>
            <person name="Baruah I.K."/>
            <person name="Amoako-Attah I."/>
            <person name="Bukari Y."/>
            <person name="Meinhardt L.W."/>
            <person name="Bailey B.A."/>
        </authorList>
    </citation>
    <scope>NUCLEOTIDE SEQUENCE [LARGE SCALE GENOMIC DNA]</scope>
    <source>
        <strain evidence="15 16">GH-76</strain>
    </source>
</reference>
<dbReference type="PRINTS" id="PR00213">
    <property type="entry name" value="MYELINP0"/>
</dbReference>
<protein>
    <recommendedName>
        <fullName evidence="2">receptor protein-tyrosine kinase</fullName>
        <ecNumber evidence="2">2.7.10.1</ecNumber>
    </recommendedName>
</protein>
<evidence type="ECO:0000256" key="8">
    <source>
        <dbReference type="ARBA" id="ARBA00023136"/>
    </source>
</evidence>
<dbReference type="EC" id="2.7.10.1" evidence="2"/>
<evidence type="ECO:0000256" key="5">
    <source>
        <dbReference type="ARBA" id="ARBA00022729"/>
    </source>
</evidence>
<feature type="compositionally biased region" description="Polar residues" evidence="12">
    <location>
        <begin position="227"/>
        <end position="240"/>
    </location>
</feature>
<keyword evidence="9" id="KW-0829">Tyrosine-protein kinase</keyword>
<feature type="transmembrane region" description="Helical" evidence="13">
    <location>
        <begin position="275"/>
        <end position="299"/>
    </location>
</feature>
<proteinExistence type="predicted"/>
<evidence type="ECO:0000256" key="7">
    <source>
        <dbReference type="ARBA" id="ARBA00022989"/>
    </source>
</evidence>
<keyword evidence="8 13" id="KW-0472">Membrane</keyword>
<feature type="region of interest" description="Disordered" evidence="12">
    <location>
        <begin position="177"/>
        <end position="269"/>
    </location>
</feature>
<comment type="caution">
    <text evidence="15">The sequence shown here is derived from an EMBL/GenBank/DDBJ whole genome shotgun (WGS) entry which is preliminary data.</text>
</comment>
<gene>
    <name evidence="15" type="ORF">V5O48_012189</name>
</gene>
<sequence length="433" mass="45081">MKSSSAAAAAAVLLFLPSSALGYTWTFKETPKQCGQVTISISGQGSPPYTVLILPSGPSPLPNNVEARLITEAKSSGDSSEITFQLKYPTNSQFVAVVSDQSGFGSGGTSVAAEVTSSDDNSCFDSTKSVQPTWFFHTDPNSQIVQCQKTRLWWTPSDVQGNVSFLGVIPGGQSFKIPQTSDATAKDGTGTGFDWTPNVRSGTTFHIVASDSRGTGNGGSSRTTVGDSQSTDGNQCLNNQSPSSTPGSPAGGSYPTDSSGNGTNGGGSSGGSSNIGAIVGGVVGGVFALIALALVLFCLRRRSRSRRSNEKAVDLLNADEGDESHRRQELPQYYEPEPFLIPDPTSTAAGSDSHGSDGRPISGGYSDRPSSRSGTPGPDAASTSAATRKTQPRPYRAVNIIQHDDAGPSEQKPPGEEEQETIELPPAYTNIRT</sequence>
<evidence type="ECO:0000256" key="6">
    <source>
        <dbReference type="ARBA" id="ARBA00022777"/>
    </source>
</evidence>
<evidence type="ECO:0000256" key="10">
    <source>
        <dbReference type="ARBA" id="ARBA00023157"/>
    </source>
</evidence>
<keyword evidence="3" id="KW-0808">Transferase</keyword>
<evidence type="ECO:0000256" key="12">
    <source>
        <dbReference type="SAM" id="MobiDB-lite"/>
    </source>
</evidence>
<evidence type="ECO:0000256" key="11">
    <source>
        <dbReference type="ARBA" id="ARBA00023319"/>
    </source>
</evidence>
<keyword evidence="16" id="KW-1185">Reference proteome</keyword>
<feature type="region of interest" description="Disordered" evidence="12">
    <location>
        <begin position="335"/>
        <end position="433"/>
    </location>
</feature>
<evidence type="ECO:0000313" key="15">
    <source>
        <dbReference type="EMBL" id="KAL0569778.1"/>
    </source>
</evidence>
<keyword evidence="5 14" id="KW-0732">Signal</keyword>
<organism evidence="15 16">
    <name type="scientific">Marasmius crinis-equi</name>
    <dbReference type="NCBI Taxonomy" id="585013"/>
    <lineage>
        <taxon>Eukaryota</taxon>
        <taxon>Fungi</taxon>
        <taxon>Dikarya</taxon>
        <taxon>Basidiomycota</taxon>
        <taxon>Agaricomycotina</taxon>
        <taxon>Agaricomycetes</taxon>
        <taxon>Agaricomycetidae</taxon>
        <taxon>Agaricales</taxon>
        <taxon>Marasmiineae</taxon>
        <taxon>Marasmiaceae</taxon>
        <taxon>Marasmius</taxon>
    </lineage>
</organism>
<accession>A0ABR3F3S3</accession>
<dbReference type="Proteomes" id="UP001465976">
    <property type="component" value="Unassembled WGS sequence"/>
</dbReference>
<keyword evidence="11" id="KW-0393">Immunoglobulin domain</keyword>
<dbReference type="InterPro" id="IPR000920">
    <property type="entry name" value="Myelin_P0-rel"/>
</dbReference>
<evidence type="ECO:0000256" key="4">
    <source>
        <dbReference type="ARBA" id="ARBA00022692"/>
    </source>
</evidence>
<evidence type="ECO:0000256" key="13">
    <source>
        <dbReference type="SAM" id="Phobius"/>
    </source>
</evidence>
<keyword evidence="6" id="KW-0418">Kinase</keyword>
<evidence type="ECO:0000256" key="9">
    <source>
        <dbReference type="ARBA" id="ARBA00023137"/>
    </source>
</evidence>
<evidence type="ECO:0000256" key="1">
    <source>
        <dbReference type="ARBA" id="ARBA00004370"/>
    </source>
</evidence>
<evidence type="ECO:0000256" key="3">
    <source>
        <dbReference type="ARBA" id="ARBA00022679"/>
    </source>
</evidence>
<evidence type="ECO:0000256" key="2">
    <source>
        <dbReference type="ARBA" id="ARBA00011902"/>
    </source>
</evidence>
<comment type="subcellular location">
    <subcellularLocation>
        <location evidence="1">Membrane</location>
    </subcellularLocation>
</comment>